<gene>
    <name evidence="2" type="ORF">CYPRO_1592</name>
</gene>
<name>A0A345UK41_9BACT</name>
<keyword evidence="1" id="KW-1133">Transmembrane helix</keyword>
<evidence type="ECO:0000256" key="1">
    <source>
        <dbReference type="SAM" id="Phobius"/>
    </source>
</evidence>
<dbReference type="Gene3D" id="1.10.3730.20">
    <property type="match status" value="1"/>
</dbReference>
<feature type="transmembrane region" description="Helical" evidence="1">
    <location>
        <begin position="93"/>
        <end position="113"/>
    </location>
</feature>
<evidence type="ECO:0000313" key="3">
    <source>
        <dbReference type="Proteomes" id="UP000254808"/>
    </source>
</evidence>
<feature type="transmembrane region" description="Helical" evidence="1">
    <location>
        <begin position="269"/>
        <end position="286"/>
    </location>
</feature>
<keyword evidence="3" id="KW-1185">Reference proteome</keyword>
<evidence type="ECO:0000313" key="2">
    <source>
        <dbReference type="EMBL" id="AXJ00843.1"/>
    </source>
</evidence>
<feature type="transmembrane region" description="Helical" evidence="1">
    <location>
        <begin position="150"/>
        <end position="170"/>
    </location>
</feature>
<dbReference type="AlphaFoldDB" id="A0A345UK41"/>
<dbReference type="KEGG" id="cprv:CYPRO_1592"/>
<accession>A0A345UK41</accession>
<organism evidence="2 3">
    <name type="scientific">Cyclonatronum proteinivorum</name>
    <dbReference type="NCBI Taxonomy" id="1457365"/>
    <lineage>
        <taxon>Bacteria</taxon>
        <taxon>Pseudomonadati</taxon>
        <taxon>Balneolota</taxon>
        <taxon>Balneolia</taxon>
        <taxon>Balneolales</taxon>
        <taxon>Cyclonatronaceae</taxon>
        <taxon>Cyclonatronum</taxon>
    </lineage>
</organism>
<feature type="transmembrane region" description="Helical" evidence="1">
    <location>
        <begin position="62"/>
        <end position="81"/>
    </location>
</feature>
<feature type="transmembrane region" description="Helical" evidence="1">
    <location>
        <begin position="182"/>
        <end position="201"/>
    </location>
</feature>
<dbReference type="RefSeq" id="WP_114984098.1">
    <property type="nucleotide sequence ID" value="NZ_CP027806.1"/>
</dbReference>
<feature type="transmembrane region" description="Helical" evidence="1">
    <location>
        <begin position="119"/>
        <end position="138"/>
    </location>
</feature>
<feature type="transmembrane region" description="Helical" evidence="1">
    <location>
        <begin position="30"/>
        <end position="50"/>
    </location>
</feature>
<proteinExistence type="predicted"/>
<sequence length="287" mass="31233">MGIVLILLSVGCSVLLANLLKLGELRRYSILNVLTVNYAVAFSSALVLNVRNEVSLWPDFPLWFWFFCAFIGFIFIANFFLFSRSVHQNGLGVSIAAMRMSLLLPLLLAVVLYGEALTLSRVTGILLVFGALYLLISGRVKLRLTQVSSAGLLLLIFIFSGTADASLKIFEEEMSAVASEAHLMSAIFFFSLLIGIATSLRQGQLQQLSRSEVMLGAGVGIPNLFSSVFLIQAFAWYDASVVYAVVNMLVVAGGALTGYLFWKDDITRKELAGIALALAAILLLVVF</sequence>
<dbReference type="Proteomes" id="UP000254808">
    <property type="component" value="Chromosome"/>
</dbReference>
<feature type="transmembrane region" description="Helical" evidence="1">
    <location>
        <begin position="241"/>
        <end position="262"/>
    </location>
</feature>
<keyword evidence="1" id="KW-0812">Transmembrane</keyword>
<reference evidence="2 3" key="1">
    <citation type="submission" date="2018-03" db="EMBL/GenBank/DDBJ databases">
        <title>Phenotypic and genomic properties of Cyclonatronum proteinivorum gen. nov., sp. nov., a haloalkaliphilic bacteroidete from soda lakes possessing Na+-translocating rhodopsin.</title>
        <authorList>
            <person name="Toshchakov S.V."/>
            <person name="Korzhenkov A."/>
            <person name="Samarov N.I."/>
            <person name="Kublanov I.V."/>
            <person name="Muntyan M.S."/>
            <person name="Sorokin D.Y."/>
        </authorList>
    </citation>
    <scope>NUCLEOTIDE SEQUENCE [LARGE SCALE GENOMIC DNA]</scope>
    <source>
        <strain evidence="2 3">Omega</strain>
    </source>
</reference>
<keyword evidence="1" id="KW-0472">Membrane</keyword>
<dbReference type="OrthoDB" id="1524053at2"/>
<dbReference type="InterPro" id="IPR037185">
    <property type="entry name" value="EmrE-like"/>
</dbReference>
<dbReference type="SUPFAM" id="SSF103481">
    <property type="entry name" value="Multidrug resistance efflux transporter EmrE"/>
    <property type="match status" value="2"/>
</dbReference>
<protein>
    <submittedName>
        <fullName evidence="2">EamA-like transporter family protein</fullName>
    </submittedName>
</protein>
<dbReference type="EMBL" id="CP027806">
    <property type="protein sequence ID" value="AXJ00843.1"/>
    <property type="molecule type" value="Genomic_DNA"/>
</dbReference>
<feature type="transmembrane region" description="Helical" evidence="1">
    <location>
        <begin position="213"/>
        <end position="235"/>
    </location>
</feature>
<feature type="transmembrane region" description="Helical" evidence="1">
    <location>
        <begin position="6"/>
        <end position="23"/>
    </location>
</feature>